<sequence>MENVNGTYYDYYRQVLDVNVLVGLIFSLTHGDEKYIDLWVLDDGRWTRKLKTGSILDVDRLLCFAGKGIGNGKLFFVSRDGELVFGTTTRQLKKLSFFSAHAETMQLV</sequence>
<proteinExistence type="predicted"/>
<name>A0A1R3J662_9ROSI</name>
<gene>
    <name evidence="1" type="ORF">COLO4_19266</name>
</gene>
<reference evidence="2" key="1">
    <citation type="submission" date="2013-09" db="EMBL/GenBank/DDBJ databases">
        <title>Corchorus olitorius genome sequencing.</title>
        <authorList>
            <person name="Alam M."/>
            <person name="Haque M.S."/>
            <person name="Islam M.S."/>
            <person name="Emdad E.M."/>
            <person name="Islam M.M."/>
            <person name="Ahmed B."/>
            <person name="Halim A."/>
            <person name="Hossen Q.M.M."/>
            <person name="Hossain M.Z."/>
            <person name="Ahmed R."/>
            <person name="Khan M.M."/>
            <person name="Islam R."/>
            <person name="Rashid M.M."/>
            <person name="Khan S.A."/>
            <person name="Rahman M.S."/>
            <person name="Alam M."/>
            <person name="Yahiya A.S."/>
            <person name="Khan M.S."/>
            <person name="Azam M.S."/>
            <person name="Haque T."/>
            <person name="Lashkar M.Z.H."/>
            <person name="Akhand A.I."/>
            <person name="Morshed G."/>
            <person name="Roy S."/>
            <person name="Uddin K.S."/>
            <person name="Rabeya T."/>
            <person name="Hossain A.S."/>
            <person name="Chowdhury A."/>
            <person name="Snigdha A.R."/>
            <person name="Mortoza M.S."/>
            <person name="Matin S.A."/>
            <person name="Hoque S.M.E."/>
            <person name="Islam M.K."/>
            <person name="Roy D.K."/>
            <person name="Haider R."/>
            <person name="Moosa M.M."/>
            <person name="Elias S.M."/>
            <person name="Hasan A.M."/>
            <person name="Jahan S."/>
            <person name="Shafiuddin M."/>
            <person name="Mahmood N."/>
            <person name="Shommy N.S."/>
        </authorList>
    </citation>
    <scope>NUCLEOTIDE SEQUENCE [LARGE SCALE GENOMIC DNA]</scope>
    <source>
        <strain evidence="2">cv. O-4</strain>
    </source>
</reference>
<dbReference type="EMBL" id="AWUE01016572">
    <property type="protein sequence ID" value="OMO90311.1"/>
    <property type="molecule type" value="Genomic_DNA"/>
</dbReference>
<protein>
    <recommendedName>
        <fullName evidence="3">F-box associated domain-containing protein</fullName>
    </recommendedName>
</protein>
<dbReference type="STRING" id="93759.A0A1R3J662"/>
<evidence type="ECO:0000313" key="1">
    <source>
        <dbReference type="EMBL" id="OMO90311.1"/>
    </source>
</evidence>
<organism evidence="1 2">
    <name type="scientific">Corchorus olitorius</name>
    <dbReference type="NCBI Taxonomy" id="93759"/>
    <lineage>
        <taxon>Eukaryota</taxon>
        <taxon>Viridiplantae</taxon>
        <taxon>Streptophyta</taxon>
        <taxon>Embryophyta</taxon>
        <taxon>Tracheophyta</taxon>
        <taxon>Spermatophyta</taxon>
        <taxon>Magnoliopsida</taxon>
        <taxon>eudicotyledons</taxon>
        <taxon>Gunneridae</taxon>
        <taxon>Pentapetalae</taxon>
        <taxon>rosids</taxon>
        <taxon>malvids</taxon>
        <taxon>Malvales</taxon>
        <taxon>Malvaceae</taxon>
        <taxon>Grewioideae</taxon>
        <taxon>Apeibeae</taxon>
        <taxon>Corchorus</taxon>
    </lineage>
</organism>
<evidence type="ECO:0008006" key="3">
    <source>
        <dbReference type="Google" id="ProtNLM"/>
    </source>
</evidence>
<accession>A0A1R3J662</accession>
<dbReference type="AlphaFoldDB" id="A0A1R3J662"/>
<keyword evidence="2" id="KW-1185">Reference proteome</keyword>
<evidence type="ECO:0000313" key="2">
    <source>
        <dbReference type="Proteomes" id="UP000187203"/>
    </source>
</evidence>
<dbReference type="Proteomes" id="UP000187203">
    <property type="component" value="Unassembled WGS sequence"/>
</dbReference>
<comment type="caution">
    <text evidence="1">The sequence shown here is derived from an EMBL/GenBank/DDBJ whole genome shotgun (WGS) entry which is preliminary data.</text>
</comment>